<dbReference type="AlphaFoldDB" id="A0A0A9G0U7"/>
<evidence type="ECO:0000313" key="1">
    <source>
        <dbReference type="EMBL" id="JAE16151.1"/>
    </source>
</evidence>
<reference evidence="1" key="2">
    <citation type="journal article" date="2015" name="Data Brief">
        <title>Shoot transcriptome of the giant reed, Arundo donax.</title>
        <authorList>
            <person name="Barrero R.A."/>
            <person name="Guerrero F.D."/>
            <person name="Moolhuijzen P."/>
            <person name="Goolsby J.A."/>
            <person name="Tidwell J."/>
            <person name="Bellgard S.E."/>
            <person name="Bellgard M.I."/>
        </authorList>
    </citation>
    <scope>NUCLEOTIDE SEQUENCE</scope>
    <source>
        <tissue evidence="1">Shoot tissue taken approximately 20 cm above the soil surface</tissue>
    </source>
</reference>
<protein>
    <submittedName>
        <fullName evidence="1">Uncharacterized protein</fullName>
    </submittedName>
</protein>
<sequence>MVQLQVRVPVAAELFFQMVDAQKSCTTQTTICHFLLEEVHHCVCLWWLYLTHFIHHL</sequence>
<reference evidence="1" key="1">
    <citation type="submission" date="2014-09" db="EMBL/GenBank/DDBJ databases">
        <authorList>
            <person name="Magalhaes I.L.F."/>
            <person name="Oliveira U."/>
            <person name="Santos F.R."/>
            <person name="Vidigal T.H.D.A."/>
            <person name="Brescovit A.D."/>
            <person name="Santos A.J."/>
        </authorList>
    </citation>
    <scope>NUCLEOTIDE SEQUENCE</scope>
    <source>
        <tissue evidence="1">Shoot tissue taken approximately 20 cm above the soil surface</tissue>
    </source>
</reference>
<organism evidence="1">
    <name type="scientific">Arundo donax</name>
    <name type="common">Giant reed</name>
    <name type="synonym">Donax arundinaceus</name>
    <dbReference type="NCBI Taxonomy" id="35708"/>
    <lineage>
        <taxon>Eukaryota</taxon>
        <taxon>Viridiplantae</taxon>
        <taxon>Streptophyta</taxon>
        <taxon>Embryophyta</taxon>
        <taxon>Tracheophyta</taxon>
        <taxon>Spermatophyta</taxon>
        <taxon>Magnoliopsida</taxon>
        <taxon>Liliopsida</taxon>
        <taxon>Poales</taxon>
        <taxon>Poaceae</taxon>
        <taxon>PACMAD clade</taxon>
        <taxon>Arundinoideae</taxon>
        <taxon>Arundineae</taxon>
        <taxon>Arundo</taxon>
    </lineage>
</organism>
<name>A0A0A9G0U7_ARUDO</name>
<accession>A0A0A9G0U7</accession>
<dbReference type="EMBL" id="GBRH01181745">
    <property type="protein sequence ID" value="JAE16151.1"/>
    <property type="molecule type" value="Transcribed_RNA"/>
</dbReference>
<proteinExistence type="predicted"/>